<evidence type="ECO:0000313" key="4">
    <source>
        <dbReference type="Proteomes" id="UP000176562"/>
    </source>
</evidence>
<sequence length="185" mass="21451">MKNRLSNTRRGDSEQDPTDLDLLQDPLEFIHEDHMHMRAVCELMERISHSSLPDPVEIARLLRFLDHEIGLLIHDEDDELQGMLLVRCAPEDDIGPTLERLKAEHQTLSELCPRLRTVLTEMHDDKRAAKDDEATALRDFADRLRRHLIVENAIVLPIAKARLTGDDIVRLRSAMIRRRIEDMQV</sequence>
<feature type="domain" description="Hemerythrin-like" evidence="2">
    <location>
        <begin position="26"/>
        <end position="158"/>
    </location>
</feature>
<accession>A0A1D9M848</accession>
<evidence type="ECO:0000313" key="3">
    <source>
        <dbReference type="EMBL" id="AOZ68011.1"/>
    </source>
</evidence>
<reference evidence="3 4" key="1">
    <citation type="submission" date="2016-10" db="EMBL/GenBank/DDBJ databases">
        <title>Rhodobacter sp. LPB0142, isolated from sea water.</title>
        <authorList>
            <person name="Kim E."/>
            <person name="Yi H."/>
        </authorList>
    </citation>
    <scope>NUCLEOTIDE SEQUENCE [LARGE SCALE GENOMIC DNA]</scope>
    <source>
        <strain evidence="3 4">LPB0142</strain>
    </source>
</reference>
<dbReference type="KEGG" id="rhp:LPB142_00665"/>
<feature type="region of interest" description="Disordered" evidence="1">
    <location>
        <begin position="1"/>
        <end position="21"/>
    </location>
</feature>
<dbReference type="RefSeq" id="WP_068768059.1">
    <property type="nucleotide sequence ID" value="NZ_CP017781.1"/>
</dbReference>
<evidence type="ECO:0000259" key="2">
    <source>
        <dbReference type="Pfam" id="PF01814"/>
    </source>
</evidence>
<dbReference type="AlphaFoldDB" id="A0A1D9M848"/>
<dbReference type="STRING" id="1850250.LPB142_00665"/>
<dbReference type="Gene3D" id="1.20.120.520">
    <property type="entry name" value="nmb1532 protein domain like"/>
    <property type="match status" value="1"/>
</dbReference>
<evidence type="ECO:0000256" key="1">
    <source>
        <dbReference type="SAM" id="MobiDB-lite"/>
    </source>
</evidence>
<gene>
    <name evidence="3" type="ORF">LPB142_00665</name>
</gene>
<dbReference type="Proteomes" id="UP000176562">
    <property type="component" value="Chromosome"/>
</dbReference>
<dbReference type="Pfam" id="PF01814">
    <property type="entry name" value="Hemerythrin"/>
    <property type="match status" value="1"/>
</dbReference>
<protein>
    <recommendedName>
        <fullName evidence="2">Hemerythrin-like domain-containing protein</fullName>
    </recommendedName>
</protein>
<dbReference type="EMBL" id="CP017781">
    <property type="protein sequence ID" value="AOZ68011.1"/>
    <property type="molecule type" value="Genomic_DNA"/>
</dbReference>
<dbReference type="InterPro" id="IPR012312">
    <property type="entry name" value="Hemerythrin-like"/>
</dbReference>
<name>A0A1D9M848_9RHOB</name>
<proteinExistence type="predicted"/>
<organism evidence="3 4">
    <name type="scientific">Rhodobacter xanthinilyticus</name>
    <dbReference type="NCBI Taxonomy" id="1850250"/>
    <lineage>
        <taxon>Bacteria</taxon>
        <taxon>Pseudomonadati</taxon>
        <taxon>Pseudomonadota</taxon>
        <taxon>Alphaproteobacteria</taxon>
        <taxon>Rhodobacterales</taxon>
        <taxon>Rhodobacter group</taxon>
        <taxon>Rhodobacter</taxon>
    </lineage>
</organism>
<keyword evidence="4" id="KW-1185">Reference proteome</keyword>